<dbReference type="InterPro" id="IPR002933">
    <property type="entry name" value="Peptidase_M20"/>
</dbReference>
<name>A0A3R5U7T4_9CLOT</name>
<evidence type="ECO:0008006" key="3">
    <source>
        <dbReference type="Google" id="ProtNLM"/>
    </source>
</evidence>
<dbReference type="Gene3D" id="3.40.630.10">
    <property type="entry name" value="Zn peptidases"/>
    <property type="match status" value="1"/>
</dbReference>
<protein>
    <recommendedName>
        <fullName evidence="3">Amidohydrolase</fullName>
    </recommendedName>
</protein>
<dbReference type="Pfam" id="PF01546">
    <property type="entry name" value="Peptidase_M20"/>
    <property type="match status" value="1"/>
</dbReference>
<organism evidence="1 2">
    <name type="scientific">Clostridium manihotivorum</name>
    <dbReference type="NCBI Taxonomy" id="2320868"/>
    <lineage>
        <taxon>Bacteria</taxon>
        <taxon>Bacillati</taxon>
        <taxon>Bacillota</taxon>
        <taxon>Clostridia</taxon>
        <taxon>Eubacteriales</taxon>
        <taxon>Clostridiaceae</taxon>
        <taxon>Clostridium</taxon>
    </lineage>
</organism>
<keyword evidence="2" id="KW-1185">Reference proteome</keyword>
<dbReference type="KEGG" id="cmah:C1I91_05285"/>
<dbReference type="PANTHER" id="PTHR11014:SF63">
    <property type="entry name" value="METALLOPEPTIDASE, PUTATIVE (AFU_ORTHOLOGUE AFUA_6G09600)-RELATED"/>
    <property type="match status" value="1"/>
</dbReference>
<dbReference type="SUPFAM" id="SSF53187">
    <property type="entry name" value="Zn-dependent exopeptidases"/>
    <property type="match status" value="1"/>
</dbReference>
<dbReference type="PANTHER" id="PTHR11014">
    <property type="entry name" value="PEPTIDASE M20 FAMILY MEMBER"/>
    <property type="match status" value="1"/>
</dbReference>
<dbReference type="OrthoDB" id="9776731at2"/>
<dbReference type="EMBL" id="CP025746">
    <property type="protein sequence ID" value="QAA31124.1"/>
    <property type="molecule type" value="Genomic_DNA"/>
</dbReference>
<reference evidence="1 2" key="1">
    <citation type="submission" date="2018-01" db="EMBL/GenBank/DDBJ databases">
        <title>Genome Sequencing and Assembly of Anaerobacter polyendosporus strain CT4.</title>
        <authorList>
            <person name="Tachaapaikoon C."/>
            <person name="Sutheeworapong S."/>
            <person name="Jenjaroenpun P."/>
            <person name="Wongsurawat T."/>
            <person name="Nookeaw I."/>
            <person name="Cheawchanlertfa P."/>
            <person name="Kosugi A."/>
            <person name="Cheevadhanarak S."/>
            <person name="Ratanakhanokchai K."/>
        </authorList>
    </citation>
    <scope>NUCLEOTIDE SEQUENCE [LARGE SCALE GENOMIC DNA]</scope>
    <source>
        <strain evidence="1 2">CT4</strain>
    </source>
</reference>
<evidence type="ECO:0000313" key="2">
    <source>
        <dbReference type="Proteomes" id="UP000286268"/>
    </source>
</evidence>
<dbReference type="RefSeq" id="WP_128211793.1">
    <property type="nucleotide sequence ID" value="NZ_CP025746.1"/>
</dbReference>
<gene>
    <name evidence="1" type="ORF">C1I91_05285</name>
</gene>
<dbReference type="InterPro" id="IPR017439">
    <property type="entry name" value="Amidohydrolase"/>
</dbReference>
<evidence type="ECO:0000313" key="1">
    <source>
        <dbReference type="EMBL" id="QAA31124.1"/>
    </source>
</evidence>
<dbReference type="AlphaFoldDB" id="A0A3R5U7T4"/>
<dbReference type="GO" id="GO:0016787">
    <property type="term" value="F:hydrolase activity"/>
    <property type="evidence" value="ECO:0007669"/>
    <property type="project" value="InterPro"/>
</dbReference>
<proteinExistence type="predicted"/>
<dbReference type="Gene3D" id="3.30.70.360">
    <property type="match status" value="1"/>
</dbReference>
<sequence length="369" mass="42286">MLEDLEELKEIRHDLHKIPEIAMAERKTRGYIERYIGNNAVSTKITHNSELGLVAMKVNGDNYPAIAFRAELDALPIKDTKSVSYCSEHEGMCHACGHDVHMAILLKLIKFLDTERLKVNLVYVFQAGEEVYAGAKKLSRELTNYDIAFMYSLHITPNLPVGYYSLSSDVMLAAALMAEVEVKLKQGHIAEKTDFLKVLSTIESFQKQYNNEDRIFKVTNIETNGYYNVTPSKLKLLINFRGVNIEEVTLDYQNFIRDLSEKLTVNSDIISKYPALKNDKKLSELTRALFEKRYGRSYVLKCPFLMSSDDFSYYGLTLEGIKTCYFFIGSYLGDDIEVHTENFDVNEQCLYYGYDALKTVVSFINNKIE</sequence>
<accession>A0A3R5U7T4</accession>
<dbReference type="Proteomes" id="UP000286268">
    <property type="component" value="Chromosome"/>
</dbReference>